<evidence type="ECO:0000256" key="4">
    <source>
        <dbReference type="ARBA" id="ARBA00023163"/>
    </source>
</evidence>
<dbReference type="PROSITE" id="PS51099">
    <property type="entry name" value="PTS_EIIB_TYPE_2"/>
    <property type="match status" value="1"/>
</dbReference>
<evidence type="ECO:0000256" key="1">
    <source>
        <dbReference type="ARBA" id="ARBA00022679"/>
    </source>
</evidence>
<dbReference type="InterPro" id="IPR036390">
    <property type="entry name" value="WH_DNA-bd_sf"/>
</dbReference>
<dbReference type="SUPFAM" id="SSF46785">
    <property type="entry name" value="Winged helix' DNA-binding domain"/>
    <property type="match status" value="1"/>
</dbReference>
<evidence type="ECO:0000256" key="3">
    <source>
        <dbReference type="ARBA" id="ARBA00023015"/>
    </source>
</evidence>
<name>A0AAU8NDQ8_9BACL</name>
<evidence type="ECO:0000259" key="5">
    <source>
        <dbReference type="PROSITE" id="PS51094"/>
    </source>
</evidence>
<evidence type="ECO:0000259" key="6">
    <source>
        <dbReference type="PROSITE" id="PS51099"/>
    </source>
</evidence>
<dbReference type="Gene3D" id="3.40.50.2300">
    <property type="match status" value="1"/>
</dbReference>
<dbReference type="SUPFAM" id="SSF52794">
    <property type="entry name" value="PTS system IIB component-like"/>
    <property type="match status" value="1"/>
</dbReference>
<dbReference type="Pfam" id="PF00874">
    <property type="entry name" value="PRD"/>
    <property type="match status" value="1"/>
</dbReference>
<dbReference type="GO" id="GO:0006355">
    <property type="term" value="P:regulation of DNA-templated transcription"/>
    <property type="evidence" value="ECO:0007669"/>
    <property type="project" value="InterPro"/>
</dbReference>
<dbReference type="PANTHER" id="PTHR30185:SF18">
    <property type="entry name" value="TRANSCRIPTIONAL REGULATOR MTLR"/>
    <property type="match status" value="1"/>
</dbReference>
<evidence type="ECO:0000313" key="8">
    <source>
        <dbReference type="EMBL" id="XCP95821.1"/>
    </source>
</evidence>
<accession>A0AAU8NDQ8</accession>
<dbReference type="InterPro" id="IPR036634">
    <property type="entry name" value="PRD_sf"/>
</dbReference>
<dbReference type="InterPro" id="IPR016152">
    <property type="entry name" value="PTrfase/Anion_transptr"/>
</dbReference>
<dbReference type="PANTHER" id="PTHR30185">
    <property type="entry name" value="CRYPTIC BETA-GLUCOSIDE BGL OPERON ANTITERMINATOR"/>
    <property type="match status" value="1"/>
</dbReference>
<dbReference type="Pfam" id="PF02302">
    <property type="entry name" value="PTS_IIB"/>
    <property type="match status" value="1"/>
</dbReference>
<dbReference type="CDD" id="cd05568">
    <property type="entry name" value="PTS_IIB_bgl_like"/>
    <property type="match status" value="1"/>
</dbReference>
<evidence type="ECO:0000259" key="7">
    <source>
        <dbReference type="PROSITE" id="PS51372"/>
    </source>
</evidence>
<keyword evidence="4" id="KW-0804">Transcription</keyword>
<dbReference type="InterPro" id="IPR013011">
    <property type="entry name" value="PTS_EIIB_2"/>
</dbReference>
<dbReference type="PROSITE" id="PS51094">
    <property type="entry name" value="PTS_EIIA_TYPE_2"/>
    <property type="match status" value="1"/>
</dbReference>
<dbReference type="Gene3D" id="1.10.10.10">
    <property type="entry name" value="Winged helix-like DNA-binding domain superfamily/Winged helix DNA-binding domain"/>
    <property type="match status" value="2"/>
</dbReference>
<dbReference type="SUPFAM" id="SSF63520">
    <property type="entry name" value="PTS-regulatory domain, PRD"/>
    <property type="match status" value="1"/>
</dbReference>
<dbReference type="Pfam" id="PF00359">
    <property type="entry name" value="PTS_EIIA_2"/>
    <property type="match status" value="1"/>
</dbReference>
<dbReference type="EMBL" id="CP159992">
    <property type="protein sequence ID" value="XCP95821.1"/>
    <property type="molecule type" value="Genomic_DNA"/>
</dbReference>
<dbReference type="RefSeq" id="WP_342552433.1">
    <property type="nucleotide sequence ID" value="NZ_CP159992.1"/>
</dbReference>
<evidence type="ECO:0000256" key="2">
    <source>
        <dbReference type="ARBA" id="ARBA00022737"/>
    </source>
</evidence>
<dbReference type="InterPro" id="IPR011608">
    <property type="entry name" value="PRD"/>
</dbReference>
<dbReference type="PROSITE" id="PS51372">
    <property type="entry name" value="PRD_2"/>
    <property type="match status" value="1"/>
</dbReference>
<dbReference type="AlphaFoldDB" id="A0AAU8NDQ8"/>
<protein>
    <submittedName>
        <fullName evidence="8">BglG family transcription antiterminator</fullName>
    </submittedName>
</protein>
<feature type="domain" description="PRD" evidence="7">
    <location>
        <begin position="314"/>
        <end position="419"/>
    </location>
</feature>
<dbReference type="Gene3D" id="3.40.930.10">
    <property type="entry name" value="Mannitol-specific EII, Chain A"/>
    <property type="match status" value="1"/>
</dbReference>
<dbReference type="InterPro" id="IPR050661">
    <property type="entry name" value="BglG_antiterminators"/>
</dbReference>
<dbReference type="InterPro" id="IPR002178">
    <property type="entry name" value="PTS_EIIA_type-2_dom"/>
</dbReference>
<feature type="domain" description="PTS EIIB type-2" evidence="6">
    <location>
        <begin position="423"/>
        <end position="512"/>
    </location>
</feature>
<dbReference type="InterPro" id="IPR013196">
    <property type="entry name" value="HTH_11"/>
</dbReference>
<dbReference type="GO" id="GO:0008982">
    <property type="term" value="F:protein-N(PI)-phosphohistidine-sugar phosphotransferase activity"/>
    <property type="evidence" value="ECO:0007669"/>
    <property type="project" value="InterPro"/>
</dbReference>
<keyword evidence="3" id="KW-0805">Transcription regulation</keyword>
<dbReference type="InterPro" id="IPR036388">
    <property type="entry name" value="WH-like_DNA-bd_sf"/>
</dbReference>
<dbReference type="InterPro" id="IPR003501">
    <property type="entry name" value="PTS_EIIB_2/3"/>
</dbReference>
<sequence length="702" mass="79749">MSITKRQREIVEFLLEHPHEVTAGEIAVEVKVSTRTVHRELLMIEQWLEPLGMRLEKKSGTGIRIDSGSDDLSTLRQQLEGHEYIEFTPEERKLFMLCILLDEAEPVKLLALASDLKVTVSTVTNDLDDLESRIQQAGLRLVRRRGYGVKITGSEAIYRRAIAALAIEVLDESDLFGRQPDQSSSIVNQKLLSMIGHGDVLTIENALWQPDIEWLEKIPERQYMKLLIQLSAAVVRIRKGFSIGRSLSGPRMNAAAGQSAEQVEPRVPGFMASRLCSVLSSQLEVSFSEEEQAYFHQLLVDTEQLLHSSRLLPIDDLILMDRVHSLIDQMQERTDYAFQEDRLLREGLIAHMVPVMERLEGHQVIRNPLLQQIRKDYDLLFEQVKKSVLQAWPGADVPDEEIGFLVMHFGASIERLRALKQEIRAIIVCSSGIGSSRMLSSRLSKEFPEIRIIDSVSWYEAARMPAEEYDLVLSTVDLPMEEEQYYKVSPLLTAEESERLRHFIKTRTLRRQHHKAHAGRRNETAERYSDSDGMEATLLEIVRIIGQFQVYALDNAHLDFAQSVLAMCTSAHRSGVLKDPGEVAKLLEVREAMGSQKIPGTRLALFHTRSESIYRPSIHLFQLEEPLLRTMDDPEGVSEVLLMLGPKALSKESLEVLSEISALLLQEEMVSLLGRGNRDDIIHYLSRELVGFYRSKNEMGGQ</sequence>
<reference evidence="8" key="1">
    <citation type="submission" date="2024-05" db="EMBL/GenBank/DDBJ databases">
        <title>Draft genome assemblies of 36 bacteria isolated from hibernating arctic ground squirrels.</title>
        <authorList>
            <person name="McKee H."/>
            <person name="Mullen L."/>
            <person name="Drown D.M."/>
            <person name="Duddleston K.N."/>
        </authorList>
    </citation>
    <scope>NUCLEOTIDE SEQUENCE</scope>
    <source>
        <strain evidence="8">AN1007</strain>
    </source>
</reference>
<keyword evidence="1" id="KW-0808">Transferase</keyword>
<dbReference type="SUPFAM" id="SSF55804">
    <property type="entry name" value="Phoshotransferase/anion transport protein"/>
    <property type="match status" value="1"/>
</dbReference>
<dbReference type="Pfam" id="PF08279">
    <property type="entry name" value="HTH_11"/>
    <property type="match status" value="1"/>
</dbReference>
<dbReference type="GO" id="GO:0009401">
    <property type="term" value="P:phosphoenolpyruvate-dependent sugar phosphotransferase system"/>
    <property type="evidence" value="ECO:0007669"/>
    <property type="project" value="InterPro"/>
</dbReference>
<feature type="domain" description="PTS EIIA type-2" evidence="5">
    <location>
        <begin position="543"/>
        <end position="688"/>
    </location>
</feature>
<gene>
    <name evidence="8" type="ORF">ABXS70_03645</name>
</gene>
<keyword evidence="2" id="KW-0677">Repeat</keyword>
<organism evidence="8">
    <name type="scientific">Paenibacillus sp. AN1007</name>
    <dbReference type="NCBI Taxonomy" id="3151385"/>
    <lineage>
        <taxon>Bacteria</taxon>
        <taxon>Bacillati</taxon>
        <taxon>Bacillota</taxon>
        <taxon>Bacilli</taxon>
        <taxon>Bacillales</taxon>
        <taxon>Paenibacillaceae</taxon>
        <taxon>Paenibacillus</taxon>
    </lineage>
</organism>
<dbReference type="Gene3D" id="1.10.1790.10">
    <property type="entry name" value="PRD domain"/>
    <property type="match status" value="1"/>
</dbReference>
<dbReference type="InterPro" id="IPR036095">
    <property type="entry name" value="PTS_EIIB-like_sf"/>
</dbReference>
<proteinExistence type="predicted"/>